<dbReference type="OrthoDB" id="10263222at2759"/>
<evidence type="ECO:0000313" key="3">
    <source>
        <dbReference type="Proteomes" id="UP000239899"/>
    </source>
</evidence>
<dbReference type="InterPro" id="IPR007174">
    <property type="entry name" value="Las1"/>
</dbReference>
<organism evidence="2 3">
    <name type="scientific">Chlorella sorokiniana</name>
    <name type="common">Freshwater green alga</name>
    <dbReference type="NCBI Taxonomy" id="3076"/>
    <lineage>
        <taxon>Eukaryota</taxon>
        <taxon>Viridiplantae</taxon>
        <taxon>Chlorophyta</taxon>
        <taxon>core chlorophytes</taxon>
        <taxon>Trebouxiophyceae</taxon>
        <taxon>Chlorellales</taxon>
        <taxon>Chlorellaceae</taxon>
        <taxon>Chlorella clade</taxon>
        <taxon>Chlorella</taxon>
    </lineage>
</organism>
<dbReference type="EMBL" id="LHPG02000002">
    <property type="protein sequence ID" value="PRW60793.1"/>
    <property type="molecule type" value="Genomic_DNA"/>
</dbReference>
<dbReference type="AlphaFoldDB" id="A0A2P6U3B1"/>
<feature type="region of interest" description="Disordered" evidence="1">
    <location>
        <begin position="195"/>
        <end position="214"/>
    </location>
</feature>
<dbReference type="STRING" id="3076.A0A2P6U3B1"/>
<dbReference type="GO" id="GO:0000470">
    <property type="term" value="P:maturation of LSU-rRNA"/>
    <property type="evidence" value="ECO:0007669"/>
    <property type="project" value="TreeGrafter"/>
</dbReference>
<sequence length="344" mass="35598">MSLGRAVPWGSWEEWRATGHLLLSGVPADVQQGLERVAAWRARGRVPLGVDSTACLVEAQQRDAATSAAAAQQQQQAATASESELRLQYAMAVVRMVNGIADSSQRGRVAASVASLASAAGLPRILVDLRHEATHNELPSMAALRLAAQHALAWLRTNYWQRQSDHVAASKERIRAMVQEYLLLHQAAAAKVAASSAAGDSDDSDEEDGRPSAAAAAVAAAASVSAGRKSARSQGGGYGGAAAAPVAAGDAGPTTSGMSGGGGGGGYQAADAKKRRKQLLAELRSAVPKPAAALLAEAVLDAAAEAAAHAEGDTHCRSCCWLRLCGSWQDSRGKLWREVQPAMQ</sequence>
<protein>
    <submittedName>
        <fullName evidence="2">Las1 family</fullName>
    </submittedName>
</protein>
<evidence type="ECO:0000313" key="2">
    <source>
        <dbReference type="EMBL" id="PRW60793.1"/>
    </source>
</evidence>
<dbReference type="Pfam" id="PF04031">
    <property type="entry name" value="Las1"/>
    <property type="match status" value="1"/>
</dbReference>
<dbReference type="PANTHER" id="PTHR15002:SF0">
    <property type="entry name" value="RIBOSOMAL BIOGENESIS PROTEIN LAS1L"/>
    <property type="match status" value="1"/>
</dbReference>
<dbReference type="SMR" id="A0A2P6U3B1"/>
<comment type="caution">
    <text evidence="2">The sequence shown here is derived from an EMBL/GenBank/DDBJ whole genome shotgun (WGS) entry which is preliminary data.</text>
</comment>
<dbReference type="GO" id="GO:0090730">
    <property type="term" value="C:Las1 complex"/>
    <property type="evidence" value="ECO:0007669"/>
    <property type="project" value="InterPro"/>
</dbReference>
<dbReference type="GO" id="GO:0000460">
    <property type="term" value="P:maturation of 5.8S rRNA"/>
    <property type="evidence" value="ECO:0007669"/>
    <property type="project" value="TreeGrafter"/>
</dbReference>
<dbReference type="PANTHER" id="PTHR15002">
    <property type="entry name" value="RIBOSOMAL BIOGENESIS PROTEIN LAS1L"/>
    <property type="match status" value="1"/>
</dbReference>
<name>A0A2P6U3B1_CHLSO</name>
<proteinExistence type="predicted"/>
<keyword evidence="3" id="KW-1185">Reference proteome</keyword>
<evidence type="ECO:0000256" key="1">
    <source>
        <dbReference type="SAM" id="MobiDB-lite"/>
    </source>
</evidence>
<dbReference type="Proteomes" id="UP000239899">
    <property type="component" value="Unassembled WGS sequence"/>
</dbReference>
<accession>A0A2P6U3B1</accession>
<dbReference type="GO" id="GO:0030687">
    <property type="term" value="C:preribosome, large subunit precursor"/>
    <property type="evidence" value="ECO:0007669"/>
    <property type="project" value="TreeGrafter"/>
</dbReference>
<dbReference type="GO" id="GO:0004519">
    <property type="term" value="F:endonuclease activity"/>
    <property type="evidence" value="ECO:0007669"/>
    <property type="project" value="InterPro"/>
</dbReference>
<reference evidence="2 3" key="1">
    <citation type="journal article" date="2018" name="Plant J.">
        <title>Genome sequences of Chlorella sorokiniana UTEX 1602 and Micractinium conductrix SAG 241.80: implications to maltose excretion by a green alga.</title>
        <authorList>
            <person name="Arriola M.B."/>
            <person name="Velmurugan N."/>
            <person name="Zhang Y."/>
            <person name="Plunkett M.H."/>
            <person name="Hondzo H."/>
            <person name="Barney B.M."/>
        </authorList>
    </citation>
    <scope>NUCLEOTIDE SEQUENCE [LARGE SCALE GENOMIC DNA]</scope>
    <source>
        <strain evidence="3">UTEX 1602</strain>
    </source>
</reference>
<gene>
    <name evidence="2" type="ORF">C2E21_0994</name>
</gene>